<evidence type="ECO:0000256" key="5">
    <source>
        <dbReference type="ARBA" id="ARBA00022692"/>
    </source>
</evidence>
<gene>
    <name evidence="11" type="primary">atpB</name>
    <name evidence="13" type="ORF">EUV02_05560</name>
</gene>
<comment type="function">
    <text evidence="11 12">Key component of the proton channel; it plays a direct role in the translocation of protons across the membrane.</text>
</comment>
<evidence type="ECO:0000313" key="13">
    <source>
        <dbReference type="EMBL" id="TFU06451.1"/>
    </source>
</evidence>
<dbReference type="NCBIfam" id="NF004482">
    <property type="entry name" value="PRK05815.2-4"/>
    <property type="match status" value="1"/>
</dbReference>
<name>A0A4Y9ES21_9SPHN</name>
<comment type="similarity">
    <text evidence="2 11 12">Belongs to the ATPase A chain family.</text>
</comment>
<dbReference type="PRINTS" id="PR00123">
    <property type="entry name" value="ATPASEA"/>
</dbReference>
<keyword evidence="14" id="KW-1185">Reference proteome</keyword>
<dbReference type="PANTHER" id="PTHR11410:SF0">
    <property type="entry name" value="ATP SYNTHASE SUBUNIT A"/>
    <property type="match status" value="1"/>
</dbReference>
<evidence type="ECO:0000256" key="3">
    <source>
        <dbReference type="ARBA" id="ARBA00022448"/>
    </source>
</evidence>
<dbReference type="InterPro" id="IPR045083">
    <property type="entry name" value="ATP_synth_F0_asu_bact/mt"/>
</dbReference>
<keyword evidence="9 11" id="KW-0472">Membrane</keyword>
<feature type="transmembrane region" description="Helical" evidence="11">
    <location>
        <begin position="216"/>
        <end position="241"/>
    </location>
</feature>
<dbReference type="OrthoDB" id="9809130at2"/>
<feature type="transmembrane region" description="Helical" evidence="11">
    <location>
        <begin position="139"/>
        <end position="164"/>
    </location>
</feature>
<evidence type="ECO:0000256" key="11">
    <source>
        <dbReference type="HAMAP-Rule" id="MF_01393"/>
    </source>
</evidence>
<keyword evidence="4 11" id="KW-0138">CF(0)</keyword>
<proteinExistence type="inferred from homology"/>
<comment type="subcellular location">
    <subcellularLocation>
        <location evidence="11 12">Cell membrane</location>
        <topology evidence="11 12">Multi-pass membrane protein</topology>
    </subcellularLocation>
    <subcellularLocation>
        <location evidence="1">Membrane</location>
        <topology evidence="1">Multi-pass membrane protein</topology>
    </subcellularLocation>
</comment>
<comment type="caution">
    <text evidence="13">The sequence shown here is derived from an EMBL/GenBank/DDBJ whole genome shotgun (WGS) entry which is preliminary data.</text>
</comment>
<evidence type="ECO:0000256" key="1">
    <source>
        <dbReference type="ARBA" id="ARBA00004141"/>
    </source>
</evidence>
<protein>
    <recommendedName>
        <fullName evidence="11 12">ATP synthase subunit a</fullName>
    </recommendedName>
    <alternativeName>
        <fullName evidence="11">ATP synthase F0 sector subunit a</fullName>
    </alternativeName>
    <alternativeName>
        <fullName evidence="11">F-ATPase subunit 6</fullName>
    </alternativeName>
</protein>
<keyword evidence="11" id="KW-1003">Cell membrane</keyword>
<keyword evidence="5 11" id="KW-0812">Transmembrane</keyword>
<feature type="transmembrane region" description="Helical" evidence="11">
    <location>
        <begin position="83"/>
        <end position="107"/>
    </location>
</feature>
<dbReference type="RefSeq" id="WP_135245175.1">
    <property type="nucleotide sequence ID" value="NZ_SIHO01000001.1"/>
</dbReference>
<feature type="transmembrane region" description="Helical" evidence="11">
    <location>
        <begin position="184"/>
        <end position="209"/>
    </location>
</feature>
<evidence type="ECO:0000256" key="8">
    <source>
        <dbReference type="ARBA" id="ARBA00023065"/>
    </source>
</evidence>
<evidence type="ECO:0000256" key="9">
    <source>
        <dbReference type="ARBA" id="ARBA00023136"/>
    </source>
</evidence>
<dbReference type="Proteomes" id="UP000297737">
    <property type="component" value="Unassembled WGS sequence"/>
</dbReference>
<dbReference type="PANTHER" id="PTHR11410">
    <property type="entry name" value="ATP SYNTHASE SUBUNIT A"/>
    <property type="match status" value="1"/>
</dbReference>
<sequence>MASPLEQFELHKLVTADVMGYDVSFTNSAMFMVVTVVLVGLFLVLGMRNAKLIPGRWQTAVESMHEFVVGMVDENIGPNGRKYVPFIFALFMFVLFANLIGLIPFAFTTTSHLAVTFAFASFIFLLCIAIGFARHGLHFFSLFVPPQTPIVLLPLIVMIEMISFLTRPLTLSVRLFANMTAGHILLKVFAGFIISLGLAGGIWSAVAVLPMAMNIALYALELLVSVVQAYVFALLTCVYLNDSINLSH</sequence>
<evidence type="ECO:0000256" key="10">
    <source>
        <dbReference type="ARBA" id="ARBA00023310"/>
    </source>
</evidence>
<evidence type="ECO:0000256" key="4">
    <source>
        <dbReference type="ARBA" id="ARBA00022547"/>
    </source>
</evidence>
<dbReference type="InterPro" id="IPR000568">
    <property type="entry name" value="ATP_synth_F0_asu"/>
</dbReference>
<keyword evidence="8 11" id="KW-0406">Ion transport</keyword>
<dbReference type="SUPFAM" id="SSF81336">
    <property type="entry name" value="F1F0 ATP synthase subunit A"/>
    <property type="match status" value="1"/>
</dbReference>
<dbReference type="NCBIfam" id="TIGR01131">
    <property type="entry name" value="ATP_synt_6_or_A"/>
    <property type="match status" value="1"/>
</dbReference>
<dbReference type="Gene3D" id="1.20.120.220">
    <property type="entry name" value="ATP synthase, F0 complex, subunit A"/>
    <property type="match status" value="1"/>
</dbReference>
<feature type="transmembrane region" description="Helical" evidence="11">
    <location>
        <begin position="113"/>
        <end position="132"/>
    </location>
</feature>
<dbReference type="EMBL" id="SIHO01000001">
    <property type="protein sequence ID" value="TFU06451.1"/>
    <property type="molecule type" value="Genomic_DNA"/>
</dbReference>
<keyword evidence="3 11" id="KW-0813">Transport</keyword>
<reference evidence="13 14" key="1">
    <citation type="submission" date="2019-02" db="EMBL/GenBank/DDBJ databases">
        <title>Polymorphobacter sp. isolated from the lake at the Tibet of China.</title>
        <authorList>
            <person name="Li A."/>
        </authorList>
    </citation>
    <scope>NUCLEOTIDE SEQUENCE [LARGE SCALE GENOMIC DNA]</scope>
    <source>
        <strain evidence="13 14">DJ1R-1</strain>
    </source>
</reference>
<keyword evidence="6 11" id="KW-0375">Hydrogen ion transport</keyword>
<dbReference type="AlphaFoldDB" id="A0A4Y9ES21"/>
<dbReference type="HAMAP" id="MF_01393">
    <property type="entry name" value="ATP_synth_a_bact"/>
    <property type="match status" value="1"/>
</dbReference>
<evidence type="ECO:0000256" key="7">
    <source>
        <dbReference type="ARBA" id="ARBA00022989"/>
    </source>
</evidence>
<keyword evidence="10 11" id="KW-0066">ATP synthesis</keyword>
<dbReference type="InterPro" id="IPR023011">
    <property type="entry name" value="ATP_synth_F0_asu_AS"/>
</dbReference>
<organism evidence="13 14">
    <name type="scientific">Glacieibacterium arshaanense</name>
    <dbReference type="NCBI Taxonomy" id="2511025"/>
    <lineage>
        <taxon>Bacteria</taxon>
        <taxon>Pseudomonadati</taxon>
        <taxon>Pseudomonadota</taxon>
        <taxon>Alphaproteobacteria</taxon>
        <taxon>Sphingomonadales</taxon>
        <taxon>Sphingosinicellaceae</taxon>
        <taxon>Glacieibacterium</taxon>
    </lineage>
</organism>
<evidence type="ECO:0000256" key="6">
    <source>
        <dbReference type="ARBA" id="ARBA00022781"/>
    </source>
</evidence>
<evidence type="ECO:0000256" key="2">
    <source>
        <dbReference type="ARBA" id="ARBA00006810"/>
    </source>
</evidence>
<dbReference type="CDD" id="cd00310">
    <property type="entry name" value="ATP-synt_Fo_a_6"/>
    <property type="match status" value="1"/>
</dbReference>
<dbReference type="PROSITE" id="PS00449">
    <property type="entry name" value="ATPASE_A"/>
    <property type="match status" value="1"/>
</dbReference>
<evidence type="ECO:0000256" key="12">
    <source>
        <dbReference type="RuleBase" id="RU000483"/>
    </source>
</evidence>
<dbReference type="FunFam" id="1.20.120.220:FF:000003">
    <property type="entry name" value="ATP synthase subunit a"/>
    <property type="match status" value="1"/>
</dbReference>
<keyword evidence="7 11" id="KW-1133">Transmembrane helix</keyword>
<dbReference type="GO" id="GO:0046933">
    <property type="term" value="F:proton-transporting ATP synthase activity, rotational mechanism"/>
    <property type="evidence" value="ECO:0007669"/>
    <property type="project" value="UniProtKB-UniRule"/>
</dbReference>
<accession>A0A4Y9ES21</accession>
<evidence type="ECO:0000313" key="14">
    <source>
        <dbReference type="Proteomes" id="UP000297737"/>
    </source>
</evidence>
<dbReference type="GO" id="GO:0045259">
    <property type="term" value="C:proton-transporting ATP synthase complex"/>
    <property type="evidence" value="ECO:0007669"/>
    <property type="project" value="UniProtKB-KW"/>
</dbReference>
<dbReference type="GO" id="GO:0005886">
    <property type="term" value="C:plasma membrane"/>
    <property type="evidence" value="ECO:0007669"/>
    <property type="project" value="UniProtKB-SubCell"/>
</dbReference>
<dbReference type="InterPro" id="IPR035908">
    <property type="entry name" value="F0_ATP_A_sf"/>
</dbReference>
<dbReference type="Pfam" id="PF00119">
    <property type="entry name" value="ATP-synt_A"/>
    <property type="match status" value="1"/>
</dbReference>
<feature type="transmembrane region" description="Helical" evidence="11">
    <location>
        <begin position="29"/>
        <end position="47"/>
    </location>
</feature>